<comment type="caution">
    <text evidence="2">The sequence shown here is derived from an EMBL/GenBank/DDBJ whole genome shotgun (WGS) entry which is preliminary data.</text>
</comment>
<feature type="region of interest" description="Disordered" evidence="1">
    <location>
        <begin position="93"/>
        <end position="115"/>
    </location>
</feature>
<dbReference type="EMBL" id="CADEAL010000003">
    <property type="protein sequence ID" value="CAB1412488.1"/>
    <property type="molecule type" value="Genomic_DNA"/>
</dbReference>
<feature type="region of interest" description="Disordered" evidence="1">
    <location>
        <begin position="1"/>
        <end position="74"/>
    </location>
</feature>
<feature type="compositionally biased region" description="Basic and acidic residues" evidence="1">
    <location>
        <begin position="64"/>
        <end position="74"/>
    </location>
</feature>
<evidence type="ECO:0000313" key="3">
    <source>
        <dbReference type="Proteomes" id="UP001153269"/>
    </source>
</evidence>
<accession>A0A9N7Y4L0</accession>
<evidence type="ECO:0000313" key="2">
    <source>
        <dbReference type="EMBL" id="CAB1412488.1"/>
    </source>
</evidence>
<gene>
    <name evidence="2" type="ORF">PLEPLA_LOCUS180</name>
</gene>
<dbReference type="Proteomes" id="UP001153269">
    <property type="component" value="Unassembled WGS sequence"/>
</dbReference>
<reference evidence="2" key="1">
    <citation type="submission" date="2020-03" db="EMBL/GenBank/DDBJ databases">
        <authorList>
            <person name="Weist P."/>
        </authorList>
    </citation>
    <scope>NUCLEOTIDE SEQUENCE</scope>
</reference>
<sequence>MKKEGPQSEEEEEEEERRRRRRRSGEQQQARLWERACHNANIQSTGRAARGGRGGQLGSAWRAQDQRRRAAGERQETGYMICLQEKHFLLTRPNQPSPGKLCARARSAQTADKPTNKPTSLVLAVDKTCELFKLRFWC</sequence>
<protein>
    <submittedName>
        <fullName evidence="2">Uncharacterized protein</fullName>
    </submittedName>
</protein>
<evidence type="ECO:0000256" key="1">
    <source>
        <dbReference type="SAM" id="MobiDB-lite"/>
    </source>
</evidence>
<keyword evidence="3" id="KW-1185">Reference proteome</keyword>
<proteinExistence type="predicted"/>
<organism evidence="2 3">
    <name type="scientific">Pleuronectes platessa</name>
    <name type="common">European plaice</name>
    <dbReference type="NCBI Taxonomy" id="8262"/>
    <lineage>
        <taxon>Eukaryota</taxon>
        <taxon>Metazoa</taxon>
        <taxon>Chordata</taxon>
        <taxon>Craniata</taxon>
        <taxon>Vertebrata</taxon>
        <taxon>Euteleostomi</taxon>
        <taxon>Actinopterygii</taxon>
        <taxon>Neopterygii</taxon>
        <taxon>Teleostei</taxon>
        <taxon>Neoteleostei</taxon>
        <taxon>Acanthomorphata</taxon>
        <taxon>Carangaria</taxon>
        <taxon>Pleuronectiformes</taxon>
        <taxon>Pleuronectoidei</taxon>
        <taxon>Pleuronectidae</taxon>
        <taxon>Pleuronectes</taxon>
    </lineage>
</organism>
<dbReference type="AlphaFoldDB" id="A0A9N7Y4L0"/>
<name>A0A9N7Y4L0_PLEPL</name>